<feature type="transmembrane region" description="Helical" evidence="12">
    <location>
        <begin position="283"/>
        <end position="302"/>
    </location>
</feature>
<keyword evidence="11" id="KW-0739">Sodium transport</keyword>
<proteinExistence type="inferred from homology"/>
<evidence type="ECO:0000256" key="4">
    <source>
        <dbReference type="ARBA" id="ARBA00022449"/>
    </source>
</evidence>
<feature type="transmembrane region" description="Helical" evidence="12">
    <location>
        <begin position="161"/>
        <end position="179"/>
    </location>
</feature>
<dbReference type="Gene3D" id="6.10.140.1330">
    <property type="match status" value="1"/>
</dbReference>
<organism evidence="14 15">
    <name type="scientific">Pontibacterium sinense</name>
    <dbReference type="NCBI Taxonomy" id="2781979"/>
    <lineage>
        <taxon>Bacteria</taxon>
        <taxon>Pseudomonadati</taxon>
        <taxon>Pseudomonadota</taxon>
        <taxon>Gammaproteobacteria</taxon>
        <taxon>Oceanospirillales</taxon>
        <taxon>Oceanospirillaceae</taxon>
        <taxon>Pontibacterium</taxon>
    </lineage>
</organism>
<keyword evidence="9" id="KW-0406">Ion transport</keyword>
<accession>A0A8J7FDU8</accession>
<keyword evidence="8" id="KW-0915">Sodium</keyword>
<gene>
    <name evidence="14" type="ORF">IOQ59_10090</name>
</gene>
<evidence type="ECO:0000259" key="13">
    <source>
        <dbReference type="Pfam" id="PF00999"/>
    </source>
</evidence>
<feature type="transmembrane region" description="Helical" evidence="12">
    <location>
        <begin position="347"/>
        <end position="367"/>
    </location>
</feature>
<dbReference type="InterPro" id="IPR018422">
    <property type="entry name" value="Cation/H_exchanger_CPA1"/>
</dbReference>
<keyword evidence="10 12" id="KW-0472">Membrane</keyword>
<feature type="transmembrane region" description="Helical" evidence="12">
    <location>
        <begin position="223"/>
        <end position="240"/>
    </location>
</feature>
<feature type="transmembrane region" description="Helical" evidence="12">
    <location>
        <begin position="29"/>
        <end position="49"/>
    </location>
</feature>
<dbReference type="GO" id="GO:0098719">
    <property type="term" value="P:sodium ion import across plasma membrane"/>
    <property type="evidence" value="ECO:0007669"/>
    <property type="project" value="TreeGrafter"/>
</dbReference>
<evidence type="ECO:0000256" key="11">
    <source>
        <dbReference type="ARBA" id="ARBA00023201"/>
    </source>
</evidence>
<name>A0A8J7FDU8_9GAMM</name>
<evidence type="ECO:0000256" key="12">
    <source>
        <dbReference type="SAM" id="Phobius"/>
    </source>
</evidence>
<feature type="transmembrane region" description="Helical" evidence="12">
    <location>
        <begin position="119"/>
        <end position="141"/>
    </location>
</feature>
<evidence type="ECO:0000313" key="15">
    <source>
        <dbReference type="Proteomes" id="UP000640333"/>
    </source>
</evidence>
<dbReference type="RefSeq" id="WP_193953166.1">
    <property type="nucleotide sequence ID" value="NZ_JADEYS010000009.1"/>
</dbReference>
<feature type="transmembrane region" description="Helical" evidence="12">
    <location>
        <begin position="90"/>
        <end position="113"/>
    </location>
</feature>
<feature type="transmembrane region" description="Helical" evidence="12">
    <location>
        <begin position="191"/>
        <end position="211"/>
    </location>
</feature>
<evidence type="ECO:0000256" key="9">
    <source>
        <dbReference type="ARBA" id="ARBA00023065"/>
    </source>
</evidence>
<comment type="subcellular location">
    <subcellularLocation>
        <location evidence="1">Cell membrane</location>
        <topology evidence="1">Multi-pass membrane protein</topology>
    </subcellularLocation>
</comment>
<keyword evidence="3" id="KW-0813">Transport</keyword>
<dbReference type="GO" id="GO:0015386">
    <property type="term" value="F:potassium:proton antiporter activity"/>
    <property type="evidence" value="ECO:0007669"/>
    <property type="project" value="TreeGrafter"/>
</dbReference>
<dbReference type="GO" id="GO:0051453">
    <property type="term" value="P:regulation of intracellular pH"/>
    <property type="evidence" value="ECO:0007669"/>
    <property type="project" value="TreeGrafter"/>
</dbReference>
<feature type="transmembrane region" description="Helical" evidence="12">
    <location>
        <begin position="6"/>
        <end position="22"/>
    </location>
</feature>
<reference evidence="14" key="1">
    <citation type="submission" date="2020-10" db="EMBL/GenBank/DDBJ databases">
        <title>Bacterium isolated from coastal waters sediment.</title>
        <authorList>
            <person name="Chen R.-J."/>
            <person name="Lu D.-C."/>
            <person name="Zhu K.-L."/>
            <person name="Du Z.-J."/>
        </authorList>
    </citation>
    <scope>NUCLEOTIDE SEQUENCE</scope>
    <source>
        <strain evidence="14">N1Y112</strain>
    </source>
</reference>
<evidence type="ECO:0000256" key="8">
    <source>
        <dbReference type="ARBA" id="ARBA00023053"/>
    </source>
</evidence>
<dbReference type="InterPro" id="IPR006153">
    <property type="entry name" value="Cation/H_exchanger_TM"/>
</dbReference>
<evidence type="ECO:0000256" key="1">
    <source>
        <dbReference type="ARBA" id="ARBA00004651"/>
    </source>
</evidence>
<dbReference type="Proteomes" id="UP000640333">
    <property type="component" value="Unassembled WGS sequence"/>
</dbReference>
<evidence type="ECO:0000256" key="3">
    <source>
        <dbReference type="ARBA" id="ARBA00022448"/>
    </source>
</evidence>
<keyword evidence="4" id="KW-0050">Antiport</keyword>
<evidence type="ECO:0000256" key="6">
    <source>
        <dbReference type="ARBA" id="ARBA00022692"/>
    </source>
</evidence>
<evidence type="ECO:0000256" key="10">
    <source>
        <dbReference type="ARBA" id="ARBA00023136"/>
    </source>
</evidence>
<keyword evidence="15" id="KW-1185">Reference proteome</keyword>
<feature type="domain" description="Cation/H+ exchanger transmembrane" evidence="13">
    <location>
        <begin position="13"/>
        <end position="397"/>
    </location>
</feature>
<dbReference type="GO" id="GO:0005886">
    <property type="term" value="C:plasma membrane"/>
    <property type="evidence" value="ECO:0007669"/>
    <property type="project" value="UniProtKB-SubCell"/>
</dbReference>
<protein>
    <submittedName>
        <fullName evidence="14">Sodium:proton antiporter</fullName>
    </submittedName>
</protein>
<keyword evidence="7 12" id="KW-1133">Transmembrane helix</keyword>
<sequence>MLSTVALFAILLLFAMLIEPLAERLKLPFSSFLVIVGFAGSELIVMMGFDTGLRWYEFVDIILHLLVPIIIFESAFNANFKALISNLPAVLFLAVPAMLCAALLTGVLIFWGIGSAEHFPLLTALLAGVILSATDPVAVVAIFKKLGAPDRLNALLEGESLFNDVTVIVVYSILVSVSLNPEVDLTMTDATLIFTQSLVGGVLVGIVIAYVARYLYGWCSGHFRHTLLGIIAAIVSFYVAEHWLAVSGVVAVLSAGLVLGEFCRKKPQGDHLFAGEFWELNAYIANAILFILVGVTVTVSMFSSQWLAMLVGIGAATVVRFAVVYGLFPVFCLLPRVEPSDKHYKQVLMWGGLRGAVSLALALSIPVEIEGWYTVQSIVYAVVTFTLFVQAPFMDRLVMKTIK</sequence>
<keyword evidence="6 12" id="KW-0812">Transmembrane</keyword>
<keyword evidence="5" id="KW-1003">Cell membrane</keyword>
<feature type="transmembrane region" description="Helical" evidence="12">
    <location>
        <begin position="246"/>
        <end position="263"/>
    </location>
</feature>
<feature type="transmembrane region" description="Helical" evidence="12">
    <location>
        <begin position="373"/>
        <end position="393"/>
    </location>
</feature>
<dbReference type="EMBL" id="JADEYS010000009">
    <property type="protein sequence ID" value="MBE9397609.1"/>
    <property type="molecule type" value="Genomic_DNA"/>
</dbReference>
<dbReference type="PANTHER" id="PTHR10110">
    <property type="entry name" value="SODIUM/HYDROGEN EXCHANGER"/>
    <property type="match status" value="1"/>
</dbReference>
<evidence type="ECO:0000256" key="7">
    <source>
        <dbReference type="ARBA" id="ARBA00022989"/>
    </source>
</evidence>
<dbReference type="AlphaFoldDB" id="A0A8J7FDU8"/>
<feature type="transmembrane region" description="Helical" evidence="12">
    <location>
        <begin position="61"/>
        <end position="78"/>
    </location>
</feature>
<dbReference type="Pfam" id="PF00999">
    <property type="entry name" value="Na_H_Exchanger"/>
    <property type="match status" value="1"/>
</dbReference>
<feature type="transmembrane region" description="Helical" evidence="12">
    <location>
        <begin position="308"/>
        <end position="335"/>
    </location>
</feature>
<comment type="similarity">
    <text evidence="2">Belongs to the monovalent cation:proton antiporter 1 (CPA1) transporter (TC 2.A.36) family.</text>
</comment>
<evidence type="ECO:0000256" key="2">
    <source>
        <dbReference type="ARBA" id="ARBA00007367"/>
    </source>
</evidence>
<dbReference type="PANTHER" id="PTHR10110:SF195">
    <property type="entry name" value="NA(+)_H(+) ANTIPORTER NHAS2"/>
    <property type="match status" value="1"/>
</dbReference>
<comment type="caution">
    <text evidence="14">The sequence shown here is derived from an EMBL/GenBank/DDBJ whole genome shotgun (WGS) entry which is preliminary data.</text>
</comment>
<dbReference type="GO" id="GO:0015385">
    <property type="term" value="F:sodium:proton antiporter activity"/>
    <property type="evidence" value="ECO:0007669"/>
    <property type="project" value="InterPro"/>
</dbReference>
<evidence type="ECO:0000313" key="14">
    <source>
        <dbReference type="EMBL" id="MBE9397609.1"/>
    </source>
</evidence>
<evidence type="ECO:0000256" key="5">
    <source>
        <dbReference type="ARBA" id="ARBA00022475"/>
    </source>
</evidence>